<dbReference type="InterPro" id="IPR050679">
    <property type="entry name" value="Bact_HTH_transcr_reg"/>
</dbReference>
<evidence type="ECO:0000256" key="2">
    <source>
        <dbReference type="ARBA" id="ARBA00023125"/>
    </source>
</evidence>
<dbReference type="PANTHER" id="PTHR44846">
    <property type="entry name" value="MANNOSYL-D-GLYCERATE TRANSPORT/METABOLISM SYSTEM REPRESSOR MNGR-RELATED"/>
    <property type="match status" value="1"/>
</dbReference>
<dbReference type="SUPFAM" id="SSF46785">
    <property type="entry name" value="Winged helix' DNA-binding domain"/>
    <property type="match status" value="1"/>
</dbReference>
<dbReference type="GO" id="GO:0003700">
    <property type="term" value="F:DNA-binding transcription factor activity"/>
    <property type="evidence" value="ECO:0007669"/>
    <property type="project" value="InterPro"/>
</dbReference>
<keyword evidence="2" id="KW-0238">DNA-binding</keyword>
<gene>
    <name evidence="5" type="ORF">FWJ32_10225</name>
</gene>
<dbReference type="InterPro" id="IPR028978">
    <property type="entry name" value="Chorismate_lyase_/UTRA_dom_sf"/>
</dbReference>
<dbReference type="SMART" id="SM00345">
    <property type="entry name" value="HTH_GNTR"/>
    <property type="match status" value="1"/>
</dbReference>
<name>A0A5D8QD14_9THEO</name>
<dbReference type="EMBL" id="VTPS01000016">
    <property type="protein sequence ID" value="TZE81238.1"/>
    <property type="molecule type" value="Genomic_DNA"/>
</dbReference>
<dbReference type="GO" id="GO:0045892">
    <property type="term" value="P:negative regulation of DNA-templated transcription"/>
    <property type="evidence" value="ECO:0007669"/>
    <property type="project" value="TreeGrafter"/>
</dbReference>
<dbReference type="InterPro" id="IPR036390">
    <property type="entry name" value="WH_DNA-bd_sf"/>
</dbReference>
<organism evidence="5 6">
    <name type="scientific">Calorimonas adulescens</name>
    <dbReference type="NCBI Taxonomy" id="2606906"/>
    <lineage>
        <taxon>Bacteria</taxon>
        <taxon>Bacillati</taxon>
        <taxon>Bacillota</taxon>
        <taxon>Clostridia</taxon>
        <taxon>Thermoanaerobacterales</taxon>
        <taxon>Thermoanaerobacteraceae</taxon>
        <taxon>Calorimonas</taxon>
    </lineage>
</organism>
<keyword evidence="6" id="KW-1185">Reference proteome</keyword>
<dbReference type="Gene3D" id="3.40.1410.10">
    <property type="entry name" value="Chorismate lyase-like"/>
    <property type="match status" value="1"/>
</dbReference>
<dbReference type="PROSITE" id="PS50949">
    <property type="entry name" value="HTH_GNTR"/>
    <property type="match status" value="1"/>
</dbReference>
<dbReference type="PRINTS" id="PR00035">
    <property type="entry name" value="HTHGNTR"/>
</dbReference>
<evidence type="ECO:0000256" key="1">
    <source>
        <dbReference type="ARBA" id="ARBA00023015"/>
    </source>
</evidence>
<evidence type="ECO:0000256" key="3">
    <source>
        <dbReference type="ARBA" id="ARBA00023163"/>
    </source>
</evidence>
<dbReference type="Gene3D" id="1.10.10.10">
    <property type="entry name" value="Winged helix-like DNA-binding domain superfamily/Winged helix DNA-binding domain"/>
    <property type="match status" value="1"/>
</dbReference>
<dbReference type="InterPro" id="IPR000524">
    <property type="entry name" value="Tscrpt_reg_HTH_GntR"/>
</dbReference>
<dbReference type="SUPFAM" id="SSF64288">
    <property type="entry name" value="Chorismate lyase-like"/>
    <property type="match status" value="1"/>
</dbReference>
<dbReference type="InterPro" id="IPR011663">
    <property type="entry name" value="UTRA"/>
</dbReference>
<dbReference type="AlphaFoldDB" id="A0A5D8QD14"/>
<feature type="domain" description="HTH gntR-type" evidence="4">
    <location>
        <begin position="19"/>
        <end position="87"/>
    </location>
</feature>
<dbReference type="InterPro" id="IPR036388">
    <property type="entry name" value="WH-like_DNA-bd_sf"/>
</dbReference>
<evidence type="ECO:0000313" key="5">
    <source>
        <dbReference type="EMBL" id="TZE81238.1"/>
    </source>
</evidence>
<dbReference type="Proteomes" id="UP000322976">
    <property type="component" value="Unassembled WGS sequence"/>
</dbReference>
<dbReference type="Pfam" id="PF07702">
    <property type="entry name" value="UTRA"/>
    <property type="match status" value="1"/>
</dbReference>
<protein>
    <submittedName>
        <fullName evidence="5">GntR family transcriptional regulator</fullName>
    </submittedName>
</protein>
<dbReference type="CDD" id="cd07377">
    <property type="entry name" value="WHTH_GntR"/>
    <property type="match status" value="1"/>
</dbReference>
<comment type="caution">
    <text evidence="5">The sequence shown here is derived from an EMBL/GenBank/DDBJ whole genome shotgun (WGS) entry which is preliminary data.</text>
</comment>
<proteinExistence type="predicted"/>
<evidence type="ECO:0000313" key="6">
    <source>
        <dbReference type="Proteomes" id="UP000322976"/>
    </source>
</evidence>
<accession>A0A5D8QD14</accession>
<dbReference type="PANTHER" id="PTHR44846:SF17">
    <property type="entry name" value="GNTR-FAMILY TRANSCRIPTIONAL REGULATOR"/>
    <property type="match status" value="1"/>
</dbReference>
<sequence>MILKINGVIDLGLIQSDRRPLYEVALKKMEEMIRSGDWPPGYRLPSEAKLSEEFGISRMTLREAMRVLEEENLIVKQQGVGTFVKSRPVIKSGIEELYSVTKAIEREGMTAGTTDFSINVLPANEEEAKRLNIEKDSEIYRVDRVRTANGEPVVYCIDRIPVSILSDGLDSFPESLFGYLEKNFNIRIAYAISDIIPISYHPVASKKLGLGKNHALLLLEQVHYDQNNRAILYSSNFFKPDKFRFYVVRKRV</sequence>
<dbReference type="Pfam" id="PF00392">
    <property type="entry name" value="GntR"/>
    <property type="match status" value="1"/>
</dbReference>
<dbReference type="SMART" id="SM00866">
    <property type="entry name" value="UTRA"/>
    <property type="match status" value="1"/>
</dbReference>
<keyword evidence="3" id="KW-0804">Transcription</keyword>
<reference evidence="5 6" key="1">
    <citation type="submission" date="2019-08" db="EMBL/GenBank/DDBJ databases">
        <title>Calorimonas adulescens gen. nov., sp. nov., an anaerobic thermophilic bacterium from Sakhalin hot spring.</title>
        <authorList>
            <person name="Khomyakova M.A."/>
            <person name="Merkel A.Y."/>
            <person name="Novikov A."/>
            <person name="Bonch-Osmolovskaya E.A."/>
            <person name="Slobodkin A.I."/>
        </authorList>
    </citation>
    <scope>NUCLEOTIDE SEQUENCE [LARGE SCALE GENOMIC DNA]</scope>
    <source>
        <strain evidence="5 6">A05MB</strain>
    </source>
</reference>
<dbReference type="GO" id="GO:0003677">
    <property type="term" value="F:DNA binding"/>
    <property type="evidence" value="ECO:0007669"/>
    <property type="project" value="UniProtKB-KW"/>
</dbReference>
<evidence type="ECO:0000259" key="4">
    <source>
        <dbReference type="PROSITE" id="PS50949"/>
    </source>
</evidence>
<keyword evidence="1" id="KW-0805">Transcription regulation</keyword>